<dbReference type="PANTHER" id="PTHR43069">
    <property type="entry name" value="FUMARYLACETOACETASE"/>
    <property type="match status" value="1"/>
</dbReference>
<evidence type="ECO:0000256" key="1">
    <source>
        <dbReference type="ARBA" id="ARBA00001913"/>
    </source>
</evidence>
<feature type="binding site" evidence="13">
    <location>
        <position position="247"/>
    </location>
    <ligand>
        <name>Mg(2+)</name>
        <dbReference type="ChEBI" id="CHEBI:18420"/>
    </ligand>
</feature>
<dbReference type="GO" id="GO:0046872">
    <property type="term" value="F:metal ion binding"/>
    <property type="evidence" value="ECO:0007669"/>
    <property type="project" value="UniProtKB-KW"/>
</dbReference>
<evidence type="ECO:0000256" key="4">
    <source>
        <dbReference type="ARBA" id="ARBA00012094"/>
    </source>
</evidence>
<feature type="binding site" evidence="13">
    <location>
        <position position="189"/>
    </location>
    <ligand>
        <name>Ca(2+)</name>
        <dbReference type="ChEBI" id="CHEBI:29108"/>
    </ligand>
</feature>
<evidence type="ECO:0000256" key="13">
    <source>
        <dbReference type="PIRSR" id="PIRSR605959-3"/>
    </source>
</evidence>
<keyword evidence="17" id="KW-1185">Reference proteome</keyword>
<dbReference type="Gene3D" id="2.30.30.230">
    <property type="entry name" value="Fumarylacetoacetase, N-terminal domain"/>
    <property type="match status" value="1"/>
</dbReference>
<evidence type="ECO:0000259" key="14">
    <source>
        <dbReference type="Pfam" id="PF01557"/>
    </source>
</evidence>
<dbReference type="EMBL" id="SLWR01000006">
    <property type="protein sequence ID" value="TCO47175.1"/>
    <property type="molecule type" value="Genomic_DNA"/>
</dbReference>
<feature type="binding site" evidence="12">
    <location>
        <position position="118"/>
    </location>
    <ligand>
        <name>substrate</name>
    </ligand>
</feature>
<dbReference type="AlphaFoldDB" id="A0A4R2IWF0"/>
<sequence>MTWIDMPANSPFGPDNLPLGVFRLGDEEPRVGAAIGDQVIDLAPVASAQMMDGAQWFARPSLNDFLALGRPTWQATREWLLDLVRNENDREVVEPHLIPQSAVTMQLPFEVADYVDFYASEQHATNLGRLFRPDSEPLLPNWKHLPVGYHGRSGTIVASGTDIVRPSGQRKAPDATVPSYGPSQRLDIEAELGYVVGTPSVLGKPIPVDAFEDHVYGVVVVNDWSARDLQAWEYVPLGPFLGKSFATSISPWVVSLEALAPAKVPLPAQDPPVLPYLAGESLVNYDITFEVYLNGELVSSPPYKDIYWSPAQMLAHLTVNGASVRTGDLYASGTVSGAQPDQRGSFIELTWGGREPLIVNGDKRTFLENGDQVTITAWATTNTGTRLGLGEVTGRILAG</sequence>
<gene>
    <name evidence="16" type="ORF">EV646_106415</name>
</gene>
<keyword evidence="8 13" id="KW-0460">Magnesium</keyword>
<dbReference type="InterPro" id="IPR011234">
    <property type="entry name" value="Fumarylacetoacetase-like_C"/>
</dbReference>
<dbReference type="NCBIfam" id="TIGR01266">
    <property type="entry name" value="fum_ac_acetase"/>
    <property type="match status" value="1"/>
</dbReference>
<dbReference type="GO" id="GO:0006559">
    <property type="term" value="P:L-phenylalanine catabolic process"/>
    <property type="evidence" value="ECO:0007669"/>
    <property type="project" value="UniProtKB-UniPathway"/>
</dbReference>
<name>A0A4R2IWF0_9ACTN</name>
<reference evidence="16 17" key="1">
    <citation type="journal article" date="2015" name="Stand. Genomic Sci.">
        <title>Genomic Encyclopedia of Bacterial and Archaeal Type Strains, Phase III: the genomes of soil and plant-associated and newly described type strains.</title>
        <authorList>
            <person name="Whitman W.B."/>
            <person name="Woyke T."/>
            <person name="Klenk H.P."/>
            <person name="Zhou Y."/>
            <person name="Lilburn T.G."/>
            <person name="Beck B.J."/>
            <person name="De Vos P."/>
            <person name="Vandamme P."/>
            <person name="Eisen J.A."/>
            <person name="Garrity G."/>
            <person name="Hugenholtz P."/>
            <person name="Kyrpides N.C."/>
        </authorList>
    </citation>
    <scope>NUCLEOTIDE SEQUENCE [LARGE SCALE GENOMIC DNA]</scope>
    <source>
        <strain evidence="16 17">VKM Ac-2541</strain>
    </source>
</reference>
<protein>
    <recommendedName>
        <fullName evidence="4">fumarylacetoacetase</fullName>
        <ecNumber evidence="4">3.7.1.2</ecNumber>
    </recommendedName>
</protein>
<dbReference type="GO" id="GO:0006572">
    <property type="term" value="P:L-tyrosine catabolic process"/>
    <property type="evidence" value="ECO:0007669"/>
    <property type="project" value="UniProtKB-KW"/>
</dbReference>
<dbReference type="PANTHER" id="PTHR43069:SF2">
    <property type="entry name" value="FUMARYLACETOACETASE"/>
    <property type="match status" value="1"/>
</dbReference>
<dbReference type="Pfam" id="PF01557">
    <property type="entry name" value="FAA_hydrolase"/>
    <property type="match status" value="1"/>
</dbReference>
<proteinExistence type="predicted"/>
<keyword evidence="9" id="KW-0828">Tyrosine catabolism</keyword>
<dbReference type="GO" id="GO:1902000">
    <property type="term" value="P:homogentisate catabolic process"/>
    <property type="evidence" value="ECO:0007669"/>
    <property type="project" value="TreeGrafter"/>
</dbReference>
<comment type="cofactor">
    <cofactor evidence="2 13">
        <name>Mg(2+)</name>
        <dbReference type="ChEBI" id="CHEBI:18420"/>
    </cofactor>
</comment>
<evidence type="ECO:0000313" key="17">
    <source>
        <dbReference type="Proteomes" id="UP000295573"/>
    </source>
</evidence>
<evidence type="ECO:0000256" key="8">
    <source>
        <dbReference type="ARBA" id="ARBA00022842"/>
    </source>
</evidence>
<dbReference type="InterPro" id="IPR036663">
    <property type="entry name" value="Fumarylacetoacetase_C_sf"/>
</dbReference>
<evidence type="ECO:0000256" key="12">
    <source>
        <dbReference type="PIRSR" id="PIRSR605959-2"/>
    </source>
</evidence>
<evidence type="ECO:0000256" key="9">
    <source>
        <dbReference type="ARBA" id="ARBA00022878"/>
    </source>
</evidence>
<dbReference type="OrthoDB" id="3766879at2"/>
<evidence type="ECO:0000256" key="2">
    <source>
        <dbReference type="ARBA" id="ARBA00001946"/>
    </source>
</evidence>
<feature type="binding site" evidence="13">
    <location>
        <position position="191"/>
    </location>
    <ligand>
        <name>Ca(2+)</name>
        <dbReference type="ChEBI" id="CHEBI:29108"/>
    </ligand>
</feature>
<feature type="binding site" evidence="12">
    <location>
        <position position="230"/>
    </location>
    <ligand>
        <name>substrate</name>
    </ligand>
</feature>
<accession>A0A4R2IWF0</accession>
<evidence type="ECO:0000256" key="11">
    <source>
        <dbReference type="PIRSR" id="PIRSR605959-1"/>
    </source>
</evidence>
<dbReference type="InterPro" id="IPR015377">
    <property type="entry name" value="Fumarylacetoacetase_N"/>
</dbReference>
<keyword evidence="5 13" id="KW-0479">Metal-binding</keyword>
<organism evidence="16 17">
    <name type="scientific">Kribbella antiqua</name>
    <dbReference type="NCBI Taxonomy" id="2512217"/>
    <lineage>
        <taxon>Bacteria</taxon>
        <taxon>Bacillati</taxon>
        <taxon>Actinomycetota</taxon>
        <taxon>Actinomycetes</taxon>
        <taxon>Propionibacteriales</taxon>
        <taxon>Kribbellaceae</taxon>
        <taxon>Kribbella</taxon>
    </lineage>
</organism>
<evidence type="ECO:0000256" key="6">
    <source>
        <dbReference type="ARBA" id="ARBA00022801"/>
    </source>
</evidence>
<feature type="binding site" evidence="12">
    <location>
        <position position="334"/>
    </location>
    <ligand>
        <name>substrate</name>
    </ligand>
</feature>
<feature type="binding site" evidence="12">
    <location>
        <position position="132"/>
    </location>
    <ligand>
        <name>substrate</name>
    </ligand>
</feature>
<feature type="active site" description="Proton acceptor" evidence="11">
    <location>
        <position position="123"/>
    </location>
</feature>
<dbReference type="SUPFAM" id="SSF63433">
    <property type="entry name" value="Fumarylacetoacetate hydrolase, FAH, N-terminal domain"/>
    <property type="match status" value="1"/>
</dbReference>
<dbReference type="InterPro" id="IPR036462">
    <property type="entry name" value="Fumarylacetoacetase_N_sf"/>
</dbReference>
<feature type="binding site" evidence="13">
    <location>
        <position position="223"/>
    </location>
    <ligand>
        <name>Ca(2+)</name>
        <dbReference type="ChEBI" id="CHEBI:29108"/>
    </ligand>
</feature>
<dbReference type="EC" id="3.7.1.2" evidence="4"/>
<dbReference type="GO" id="GO:0004334">
    <property type="term" value="F:fumarylacetoacetase activity"/>
    <property type="evidence" value="ECO:0007669"/>
    <property type="project" value="UniProtKB-EC"/>
</dbReference>
<dbReference type="UniPathway" id="UPA00139">
    <property type="reaction ID" value="UER00341"/>
</dbReference>
<feature type="domain" description="Fumarylacetoacetase-like C-terminal" evidence="14">
    <location>
        <begin position="115"/>
        <end position="391"/>
    </location>
</feature>
<dbReference type="Proteomes" id="UP000295573">
    <property type="component" value="Unassembled WGS sequence"/>
</dbReference>
<feature type="binding site" evidence="13">
    <location>
        <position position="223"/>
    </location>
    <ligand>
        <name>Mg(2+)</name>
        <dbReference type="ChEBI" id="CHEBI:18420"/>
    </ligand>
</feature>
<evidence type="ECO:0000313" key="16">
    <source>
        <dbReference type="EMBL" id="TCO47175.1"/>
    </source>
</evidence>
<evidence type="ECO:0000259" key="15">
    <source>
        <dbReference type="Pfam" id="PF09298"/>
    </source>
</evidence>
<keyword evidence="6 16" id="KW-0378">Hydrolase</keyword>
<dbReference type="Gene3D" id="3.90.850.10">
    <property type="entry name" value="Fumarylacetoacetase-like, C-terminal domain"/>
    <property type="match status" value="1"/>
</dbReference>
<dbReference type="FunFam" id="3.90.850.10:FF:000011">
    <property type="entry name" value="Fumarylacetoacetase"/>
    <property type="match status" value="1"/>
</dbReference>
<keyword evidence="7 13" id="KW-0106">Calcium</keyword>
<feature type="binding site" evidence="12">
    <location>
        <position position="234"/>
    </location>
    <ligand>
        <name>substrate</name>
    </ligand>
</feature>
<comment type="caution">
    <text evidence="16">The sequence shown here is derived from an EMBL/GenBank/DDBJ whole genome shotgun (WGS) entry which is preliminary data.</text>
</comment>
<evidence type="ECO:0000256" key="5">
    <source>
        <dbReference type="ARBA" id="ARBA00022723"/>
    </source>
</evidence>
<feature type="binding site" evidence="13">
    <location>
        <position position="243"/>
    </location>
    <ligand>
        <name>Mg(2+)</name>
        <dbReference type="ChEBI" id="CHEBI:18420"/>
    </ligand>
</feature>
<dbReference type="Pfam" id="PF09298">
    <property type="entry name" value="FAA_hydrolase_N"/>
    <property type="match status" value="1"/>
</dbReference>
<feature type="binding site" evidence="13">
    <location>
        <position position="116"/>
    </location>
    <ligand>
        <name>Ca(2+)</name>
        <dbReference type="ChEBI" id="CHEBI:29108"/>
    </ligand>
</feature>
<comment type="pathway">
    <text evidence="3">Amino-acid degradation; L-phenylalanine degradation; acetoacetate and fumarate from L-phenylalanine: step 6/6.</text>
</comment>
<dbReference type="SUPFAM" id="SSF56529">
    <property type="entry name" value="FAH"/>
    <property type="match status" value="1"/>
</dbReference>
<evidence type="ECO:0000256" key="7">
    <source>
        <dbReference type="ARBA" id="ARBA00022837"/>
    </source>
</evidence>
<comment type="cofactor">
    <cofactor evidence="1 13">
        <name>Ca(2+)</name>
        <dbReference type="ChEBI" id="CHEBI:29108"/>
    </cofactor>
</comment>
<dbReference type="RefSeq" id="WP_132150576.1">
    <property type="nucleotide sequence ID" value="NZ_SLWR01000006.1"/>
</dbReference>
<dbReference type="InterPro" id="IPR005959">
    <property type="entry name" value="Fumarylacetoacetase"/>
</dbReference>
<keyword evidence="10" id="KW-0585">Phenylalanine catabolism</keyword>
<feature type="domain" description="Fumarylacetoacetase N-terminal" evidence="15">
    <location>
        <begin position="16"/>
        <end position="108"/>
    </location>
</feature>
<evidence type="ECO:0000256" key="10">
    <source>
        <dbReference type="ARBA" id="ARBA00023232"/>
    </source>
</evidence>
<evidence type="ECO:0000256" key="3">
    <source>
        <dbReference type="ARBA" id="ARBA00004782"/>
    </source>
</evidence>